<feature type="transmembrane region" description="Helical" evidence="6">
    <location>
        <begin position="29"/>
        <end position="51"/>
    </location>
</feature>
<feature type="transmembrane region" description="Helical" evidence="6">
    <location>
        <begin position="264"/>
        <end position="286"/>
    </location>
</feature>
<evidence type="ECO:0000313" key="7">
    <source>
        <dbReference type="EMBL" id="WTW65245.1"/>
    </source>
</evidence>
<evidence type="ECO:0000256" key="6">
    <source>
        <dbReference type="SAM" id="Phobius"/>
    </source>
</evidence>
<feature type="transmembrane region" description="Helical" evidence="6">
    <location>
        <begin position="133"/>
        <end position="153"/>
    </location>
</feature>
<evidence type="ECO:0000256" key="3">
    <source>
        <dbReference type="ARBA" id="ARBA00022692"/>
    </source>
</evidence>
<sequence>MSAEIADIAGRAEQPVSTADRKREQRGWYFYDFACSVYSTSVLTVFLGPYLTSIAKSAADPDGFVHPLGVPVRAGSLFAYAVSASVILAVVLMPIVGAAADRGGRKKPLLATAAYTGAAATAGMFFLDGHRYLLGAALLIVANASLSVSMVLYNAYLPQIAGPEERDRVSSRGWAFGYTSGAGVLVLNLILYSGHDGFGVSESTAVRICLASAGIWWGAFTLVPLRRLRDRKVAAVAAAEGKVGAGWRQLISTLRDMRARPLTLAFLLAYLIYNDGVQTVISQASIYGSEELGLNQDTLIVAVLLVQVLAVAGALGMGRLAQTYGAKRTILGSLAVWAVILGVGFFLPARQPVLFFVLAGAIGTVLGGSQALSRSLFSHMVPSGKEAEYFSAYEMSDRGLSWLGPLVFGLAYQLTGSYRDAIISLVVFFAVGFVLLARVPVRAAVAAAGNPVPARI</sequence>
<feature type="transmembrane region" description="Helical" evidence="6">
    <location>
        <begin position="109"/>
        <end position="127"/>
    </location>
</feature>
<evidence type="ECO:0000256" key="5">
    <source>
        <dbReference type="ARBA" id="ARBA00023136"/>
    </source>
</evidence>
<dbReference type="PANTHER" id="PTHR23519">
    <property type="entry name" value="AUTOPHAGY-RELATED PROTEIN 22"/>
    <property type="match status" value="1"/>
</dbReference>
<dbReference type="InterPro" id="IPR036259">
    <property type="entry name" value="MFS_trans_sf"/>
</dbReference>
<dbReference type="AlphaFoldDB" id="A0AAU2VCK1"/>
<feature type="transmembrane region" description="Helical" evidence="6">
    <location>
        <begin position="298"/>
        <end position="317"/>
    </location>
</feature>
<dbReference type="SUPFAM" id="SSF103473">
    <property type="entry name" value="MFS general substrate transporter"/>
    <property type="match status" value="1"/>
</dbReference>
<evidence type="ECO:0000256" key="1">
    <source>
        <dbReference type="ARBA" id="ARBA00004127"/>
    </source>
</evidence>
<dbReference type="InterPro" id="IPR024671">
    <property type="entry name" value="Atg22-like"/>
</dbReference>
<feature type="transmembrane region" description="Helical" evidence="6">
    <location>
        <begin position="398"/>
        <end position="415"/>
    </location>
</feature>
<keyword evidence="3 6" id="KW-0812">Transmembrane</keyword>
<gene>
    <name evidence="7" type="ORF">OG549_33895</name>
</gene>
<feature type="transmembrane region" description="Helical" evidence="6">
    <location>
        <begin position="353"/>
        <end position="377"/>
    </location>
</feature>
<comment type="subcellular location">
    <subcellularLocation>
        <location evidence="1">Endomembrane system</location>
        <topology evidence="1">Multi-pass membrane protein</topology>
    </subcellularLocation>
</comment>
<feature type="transmembrane region" description="Helical" evidence="6">
    <location>
        <begin position="77"/>
        <end position="97"/>
    </location>
</feature>
<dbReference type="Gene3D" id="1.20.1250.20">
    <property type="entry name" value="MFS general substrate transporter like domains"/>
    <property type="match status" value="1"/>
</dbReference>
<keyword evidence="2" id="KW-0813">Transport</keyword>
<dbReference type="EMBL" id="CP108318">
    <property type="protein sequence ID" value="WTW65245.1"/>
    <property type="molecule type" value="Genomic_DNA"/>
</dbReference>
<feature type="transmembrane region" description="Helical" evidence="6">
    <location>
        <begin position="174"/>
        <end position="192"/>
    </location>
</feature>
<dbReference type="InterPro" id="IPR050495">
    <property type="entry name" value="ATG22/LtaA_families"/>
</dbReference>
<protein>
    <submittedName>
        <fullName evidence="7">MFS transporter</fullName>
    </submittedName>
</protein>
<proteinExistence type="predicted"/>
<evidence type="ECO:0000256" key="2">
    <source>
        <dbReference type="ARBA" id="ARBA00022448"/>
    </source>
</evidence>
<keyword evidence="5 6" id="KW-0472">Membrane</keyword>
<feature type="transmembrane region" description="Helical" evidence="6">
    <location>
        <begin position="421"/>
        <end position="441"/>
    </location>
</feature>
<name>A0AAU2VCK1_9ACTN</name>
<reference evidence="7" key="1">
    <citation type="submission" date="2022-10" db="EMBL/GenBank/DDBJ databases">
        <title>The complete genomes of actinobacterial strains from the NBC collection.</title>
        <authorList>
            <person name="Joergensen T.S."/>
            <person name="Alvarez Arevalo M."/>
            <person name="Sterndorff E.B."/>
            <person name="Faurdal D."/>
            <person name="Vuksanovic O."/>
            <person name="Mourched A.-S."/>
            <person name="Charusanti P."/>
            <person name="Shaw S."/>
            <person name="Blin K."/>
            <person name="Weber T."/>
        </authorList>
    </citation>
    <scope>NUCLEOTIDE SEQUENCE</scope>
    <source>
        <strain evidence="7">NBC_00003</strain>
    </source>
</reference>
<organism evidence="7">
    <name type="scientific">Streptomyces sp. NBC_00003</name>
    <dbReference type="NCBI Taxonomy" id="2903608"/>
    <lineage>
        <taxon>Bacteria</taxon>
        <taxon>Bacillati</taxon>
        <taxon>Actinomycetota</taxon>
        <taxon>Actinomycetes</taxon>
        <taxon>Kitasatosporales</taxon>
        <taxon>Streptomycetaceae</taxon>
        <taxon>Streptomyces</taxon>
    </lineage>
</organism>
<keyword evidence="4 6" id="KW-1133">Transmembrane helix</keyword>
<evidence type="ECO:0000256" key="4">
    <source>
        <dbReference type="ARBA" id="ARBA00022989"/>
    </source>
</evidence>
<dbReference type="GO" id="GO:0012505">
    <property type="term" value="C:endomembrane system"/>
    <property type="evidence" value="ECO:0007669"/>
    <property type="project" value="UniProtKB-SubCell"/>
</dbReference>
<accession>A0AAU2VCK1</accession>
<dbReference type="PANTHER" id="PTHR23519:SF1">
    <property type="entry name" value="AUTOPHAGY-RELATED PROTEIN 22"/>
    <property type="match status" value="1"/>
</dbReference>
<dbReference type="Pfam" id="PF11700">
    <property type="entry name" value="ATG22"/>
    <property type="match status" value="2"/>
</dbReference>
<feature type="transmembrane region" description="Helical" evidence="6">
    <location>
        <begin position="204"/>
        <end position="223"/>
    </location>
</feature>
<feature type="transmembrane region" description="Helical" evidence="6">
    <location>
        <begin position="329"/>
        <end position="347"/>
    </location>
</feature>